<organism evidence="3 4">
    <name type="scientific">Fonsecaea multimorphosa CBS 102226</name>
    <dbReference type="NCBI Taxonomy" id="1442371"/>
    <lineage>
        <taxon>Eukaryota</taxon>
        <taxon>Fungi</taxon>
        <taxon>Dikarya</taxon>
        <taxon>Ascomycota</taxon>
        <taxon>Pezizomycotina</taxon>
        <taxon>Eurotiomycetes</taxon>
        <taxon>Chaetothyriomycetidae</taxon>
        <taxon>Chaetothyriales</taxon>
        <taxon>Herpotrichiellaceae</taxon>
        <taxon>Fonsecaea</taxon>
    </lineage>
</organism>
<evidence type="ECO:0000313" key="3">
    <source>
        <dbReference type="EMBL" id="KIX93195.1"/>
    </source>
</evidence>
<evidence type="ECO:0000256" key="2">
    <source>
        <dbReference type="SAM" id="MobiDB-lite"/>
    </source>
</evidence>
<dbReference type="Pfam" id="PF04857">
    <property type="entry name" value="CAF1"/>
    <property type="match status" value="1"/>
</dbReference>
<dbReference type="STRING" id="1442371.A0A0D2GUH8"/>
<dbReference type="GO" id="GO:1990432">
    <property type="term" value="P:siRNA 3'-end processing"/>
    <property type="evidence" value="ECO:0007669"/>
    <property type="project" value="TreeGrafter"/>
</dbReference>
<feature type="compositionally biased region" description="Basic and acidic residues" evidence="2">
    <location>
        <begin position="519"/>
        <end position="531"/>
    </location>
</feature>
<dbReference type="InterPro" id="IPR051181">
    <property type="entry name" value="CAF1_poly(A)_ribonucleases"/>
</dbReference>
<dbReference type="OrthoDB" id="414075at2759"/>
<dbReference type="PANTHER" id="PTHR15092">
    <property type="entry name" value="POLY A -SPECIFIC RIBONUCLEASE/TARGET OF EGR1, MEMBER 1"/>
    <property type="match status" value="1"/>
</dbReference>
<dbReference type="GO" id="GO:0000289">
    <property type="term" value="P:nuclear-transcribed mRNA poly(A) tail shortening"/>
    <property type="evidence" value="ECO:0007669"/>
    <property type="project" value="TreeGrafter"/>
</dbReference>
<dbReference type="GO" id="GO:0000175">
    <property type="term" value="F:3'-5'-RNA exonuclease activity"/>
    <property type="evidence" value="ECO:0007669"/>
    <property type="project" value="TreeGrafter"/>
</dbReference>
<dbReference type="GeneID" id="27716795"/>
<dbReference type="RefSeq" id="XP_016627318.1">
    <property type="nucleotide sequence ID" value="XM_016781540.1"/>
</dbReference>
<feature type="region of interest" description="Disordered" evidence="2">
    <location>
        <begin position="441"/>
        <end position="470"/>
    </location>
</feature>
<name>A0A0D2GUH8_9EURO</name>
<dbReference type="Proteomes" id="UP000053411">
    <property type="component" value="Unassembled WGS sequence"/>
</dbReference>
<comment type="similarity">
    <text evidence="1">Belongs to the CAF1 family.</text>
</comment>
<dbReference type="EMBL" id="KN848096">
    <property type="protein sequence ID" value="KIX93195.1"/>
    <property type="molecule type" value="Genomic_DNA"/>
</dbReference>
<dbReference type="InterPro" id="IPR036397">
    <property type="entry name" value="RNaseH_sf"/>
</dbReference>
<dbReference type="PANTHER" id="PTHR15092:SF22">
    <property type="entry name" value="POLY(A)-SPECIFIC RIBONUCLEASE PNLDC1"/>
    <property type="match status" value="1"/>
</dbReference>
<sequence length="618" mass="69884">MDINSGNFSEEVIKIIEHIASSRFIAFDLEFSGVAGRKPGGRSGQLDLHEYYQDLRSAAQIYQILQVGLTVVTEDIEEGRYDTRPYNFHLSPLPATKESVFTRVWSYNSGAISFLLRNGFSIDKPITEGIHYLSRQEEDQVRKKMLEDEQLRSNIPDMKLKEEDACLVEHIKQSIDEWQTLPKGKQEAYLNIPAEDAKEPIPSELNRYQVRLTHQIVRNEYPNLKTQGMGHFVQITNPTSKQQASEKKEREQRRETEVANAIGFRWILEAILGGDISKIPHYYVVSAFPPEDQPKDVQAFLNQLQKTLQSQSRALVGHNCLTDVMNLYRCFIGDLPENVEDFSASLRDLFPIIIDTKYVAGLGNKRWADTSLRAVESDLASVALPEIHLPLHFDRYVHVANYHEAGFDSFVTAKIGLKLPAKLRREQKDVASLVERSARLAEEKTRATSPKHAGPTTTEVQEGEDGHKQGVTRSLVDMIRAPVSTVKSMLTGAPSAVDQVSTTPVADGSSYMETNENEVSDRVVATKEKSKPPPVSTGELQKLRNMSKKVNIFDMLEDDPTESSEEQLKINEQERIADLVKQGRLLPRWEEDAEFWQLISNKLQANATQEGILDLTKH</sequence>
<keyword evidence="4" id="KW-1185">Reference proteome</keyword>
<evidence type="ECO:0000256" key="1">
    <source>
        <dbReference type="ARBA" id="ARBA00008372"/>
    </source>
</evidence>
<evidence type="ECO:0000313" key="4">
    <source>
        <dbReference type="Proteomes" id="UP000053411"/>
    </source>
</evidence>
<gene>
    <name evidence="3" type="ORF">Z520_11049</name>
</gene>
<proteinExistence type="inferred from homology"/>
<dbReference type="InterPro" id="IPR012337">
    <property type="entry name" value="RNaseH-like_sf"/>
</dbReference>
<feature type="region of interest" description="Disordered" evidence="2">
    <location>
        <begin position="499"/>
        <end position="539"/>
    </location>
</feature>
<dbReference type="AlphaFoldDB" id="A0A0D2GUH8"/>
<dbReference type="GO" id="GO:0005634">
    <property type="term" value="C:nucleus"/>
    <property type="evidence" value="ECO:0007669"/>
    <property type="project" value="TreeGrafter"/>
</dbReference>
<dbReference type="Gene3D" id="3.30.420.10">
    <property type="entry name" value="Ribonuclease H-like superfamily/Ribonuclease H"/>
    <property type="match status" value="2"/>
</dbReference>
<dbReference type="VEuPathDB" id="FungiDB:Z520_11049"/>
<protein>
    <submittedName>
        <fullName evidence="3">Uncharacterized protein</fullName>
    </submittedName>
</protein>
<accession>A0A0D2GUH8</accession>
<dbReference type="GO" id="GO:1990431">
    <property type="term" value="P:priRNA 3'-end processing"/>
    <property type="evidence" value="ECO:0007669"/>
    <property type="project" value="TreeGrafter"/>
</dbReference>
<reference evidence="3 4" key="1">
    <citation type="submission" date="2015-01" db="EMBL/GenBank/DDBJ databases">
        <title>The Genome Sequence of Fonsecaea multimorphosa CBS 102226.</title>
        <authorList>
            <consortium name="The Broad Institute Genomics Platform"/>
            <person name="Cuomo C."/>
            <person name="de Hoog S."/>
            <person name="Gorbushina A."/>
            <person name="Stielow B."/>
            <person name="Teixiera M."/>
            <person name="Abouelleil A."/>
            <person name="Chapman S.B."/>
            <person name="Priest M."/>
            <person name="Young S.K."/>
            <person name="Wortman J."/>
            <person name="Nusbaum C."/>
            <person name="Birren B."/>
        </authorList>
    </citation>
    <scope>NUCLEOTIDE SEQUENCE [LARGE SCALE GENOMIC DNA]</scope>
    <source>
        <strain evidence="3 4">CBS 102226</strain>
    </source>
</reference>
<dbReference type="SUPFAM" id="SSF53098">
    <property type="entry name" value="Ribonuclease H-like"/>
    <property type="match status" value="1"/>
</dbReference>
<dbReference type="InterPro" id="IPR006941">
    <property type="entry name" value="RNase_CAF1"/>
</dbReference>
<dbReference type="GO" id="GO:0003723">
    <property type="term" value="F:RNA binding"/>
    <property type="evidence" value="ECO:0007669"/>
    <property type="project" value="TreeGrafter"/>
</dbReference>